<dbReference type="Proteomes" id="UP000009309">
    <property type="component" value="Unassembled WGS sequence"/>
</dbReference>
<keyword evidence="3" id="KW-1185">Reference proteome</keyword>
<dbReference type="OrthoDB" id="963220at2"/>
<gene>
    <name evidence="2" type="ORF">BN8_01657</name>
</gene>
<keyword evidence="1" id="KW-0812">Transmembrane</keyword>
<evidence type="ECO:0000313" key="3">
    <source>
        <dbReference type="Proteomes" id="UP000009309"/>
    </source>
</evidence>
<reference evidence="2 3" key="1">
    <citation type="journal article" date="2012" name="J. Bacteriol.">
        <title>Genome Sequence of the Filamentous Bacterium Fibrisoma limi BUZ 3T.</title>
        <authorList>
            <person name="Filippini M."/>
            <person name="Qi W."/>
            <person name="Jaenicke S."/>
            <person name="Goesmann A."/>
            <person name="Smits T.H."/>
            <person name="Bagheri H.C."/>
        </authorList>
    </citation>
    <scope>NUCLEOTIDE SEQUENCE [LARGE SCALE GENOMIC DNA]</scope>
    <source>
        <strain evidence="3">BUZ 3T</strain>
    </source>
</reference>
<name>I2GFG8_9BACT</name>
<feature type="transmembrane region" description="Helical" evidence="1">
    <location>
        <begin position="35"/>
        <end position="59"/>
    </location>
</feature>
<dbReference type="AlphaFoldDB" id="I2GFG8"/>
<evidence type="ECO:0000313" key="2">
    <source>
        <dbReference type="EMBL" id="CCH52643.1"/>
    </source>
</evidence>
<keyword evidence="1" id="KW-1133">Transmembrane helix</keyword>
<protein>
    <submittedName>
        <fullName evidence="2">Uncharacterized protein</fullName>
    </submittedName>
</protein>
<dbReference type="RefSeq" id="WP_009281227.1">
    <property type="nucleotide sequence ID" value="NZ_CAIT01000005.1"/>
</dbReference>
<organism evidence="2 3">
    <name type="scientific">Fibrisoma limi BUZ 3</name>
    <dbReference type="NCBI Taxonomy" id="1185876"/>
    <lineage>
        <taxon>Bacteria</taxon>
        <taxon>Pseudomonadati</taxon>
        <taxon>Bacteroidota</taxon>
        <taxon>Cytophagia</taxon>
        <taxon>Cytophagales</taxon>
        <taxon>Spirosomataceae</taxon>
        <taxon>Fibrisoma</taxon>
    </lineage>
</organism>
<comment type="caution">
    <text evidence="2">The sequence shown here is derived from an EMBL/GenBank/DDBJ whole genome shotgun (WGS) entry which is preliminary data.</text>
</comment>
<dbReference type="STRING" id="1185876.BN8_01657"/>
<proteinExistence type="predicted"/>
<keyword evidence="1" id="KW-0472">Membrane</keyword>
<accession>I2GFG8</accession>
<dbReference type="eggNOG" id="ENOG50331CR">
    <property type="taxonomic scope" value="Bacteria"/>
</dbReference>
<sequence>MATITHSTATYTGTTQTGWLTQYNKFAEKAEFNRIGWAATLLTIQGCVLSPALLLVMAYYGGGDWQFLVGNLSFLMVLIPVLAAQPVKYIFPAFGFSLLIHITLILLDLL</sequence>
<evidence type="ECO:0000256" key="1">
    <source>
        <dbReference type="SAM" id="Phobius"/>
    </source>
</evidence>
<feature type="transmembrane region" description="Helical" evidence="1">
    <location>
        <begin position="89"/>
        <end position="107"/>
    </location>
</feature>
<dbReference type="EMBL" id="CAIT01000005">
    <property type="protein sequence ID" value="CCH52643.1"/>
    <property type="molecule type" value="Genomic_DNA"/>
</dbReference>
<feature type="transmembrane region" description="Helical" evidence="1">
    <location>
        <begin position="65"/>
        <end position="82"/>
    </location>
</feature>